<organism evidence="3">
    <name type="scientific">uncultured Solirubrobacteraceae bacterium</name>
    <dbReference type="NCBI Taxonomy" id="1162706"/>
    <lineage>
        <taxon>Bacteria</taxon>
        <taxon>Bacillati</taxon>
        <taxon>Actinomycetota</taxon>
        <taxon>Thermoleophilia</taxon>
        <taxon>Solirubrobacterales</taxon>
        <taxon>Solirubrobacteraceae</taxon>
        <taxon>environmental samples</taxon>
    </lineage>
</organism>
<evidence type="ECO:0000313" key="3">
    <source>
        <dbReference type="EMBL" id="CAA9499047.1"/>
    </source>
</evidence>
<dbReference type="InterPro" id="IPR013324">
    <property type="entry name" value="RNA_pol_sigma_r3/r4-like"/>
</dbReference>
<keyword evidence="2" id="KW-1133">Transmembrane helix</keyword>
<feature type="compositionally biased region" description="Low complexity" evidence="1">
    <location>
        <begin position="140"/>
        <end position="151"/>
    </location>
</feature>
<keyword evidence="2" id="KW-0472">Membrane</keyword>
<dbReference type="InterPro" id="IPR036388">
    <property type="entry name" value="WH-like_DNA-bd_sf"/>
</dbReference>
<accession>A0A6J4SI19</accession>
<proteinExistence type="predicted"/>
<name>A0A6J4SI19_9ACTN</name>
<dbReference type="EMBL" id="CADCVO010000343">
    <property type="protein sequence ID" value="CAA9499047.1"/>
    <property type="molecule type" value="Genomic_DNA"/>
</dbReference>
<feature type="region of interest" description="Disordered" evidence="1">
    <location>
        <begin position="180"/>
        <end position="200"/>
    </location>
</feature>
<dbReference type="SUPFAM" id="SSF88659">
    <property type="entry name" value="Sigma3 and sigma4 domains of RNA polymerase sigma factors"/>
    <property type="match status" value="1"/>
</dbReference>
<feature type="transmembrane region" description="Helical" evidence="2">
    <location>
        <begin position="154"/>
        <end position="175"/>
    </location>
</feature>
<dbReference type="AlphaFoldDB" id="A0A6J4SI19"/>
<dbReference type="Gene3D" id="1.10.10.10">
    <property type="entry name" value="Winged helix-like DNA-binding domain superfamily/Winged helix DNA-binding domain"/>
    <property type="match status" value="1"/>
</dbReference>
<gene>
    <name evidence="3" type="ORF">AVDCRST_MAG13-2143</name>
</gene>
<evidence type="ECO:0000256" key="2">
    <source>
        <dbReference type="SAM" id="Phobius"/>
    </source>
</evidence>
<reference evidence="3" key="1">
    <citation type="submission" date="2020-02" db="EMBL/GenBank/DDBJ databases">
        <authorList>
            <person name="Meier V. D."/>
        </authorList>
    </citation>
    <scope>NUCLEOTIDE SEQUENCE</scope>
    <source>
        <strain evidence="3">AVDCRST_MAG13</strain>
    </source>
</reference>
<evidence type="ECO:0008006" key="4">
    <source>
        <dbReference type="Google" id="ProtNLM"/>
    </source>
</evidence>
<evidence type="ECO:0000256" key="1">
    <source>
        <dbReference type="SAM" id="MobiDB-lite"/>
    </source>
</evidence>
<sequence length="321" mass="33086">MSRLDQLPADQKAVLQLLLKQGRSYDDIAGLLQLERRAVRERALGALHALGAGAGADLPPDRQDQVADHLLGQQDPDQHAATRRFLAGSAPGRRWASAVAAELAPIAPAGLPDLPAEHAEAAGAEAGEEPAGSRRLPGDPASRSGGPAPRSSRLGGAVLVLALLLAAGIGAFLLLRSDDPSAASDEPATSQAAPAAPQDGVEAQVTLAATRAGGNAAGAAAVVVSRGTRGLAVAGQDLRPGDYAVWLYTSRTETRLLGFAPRVTGNGVLSVVARSIPEDYARFRELVISRERVTEANRDAERTQPGTIVLRGEIGEPPAAP</sequence>
<keyword evidence="2" id="KW-0812">Transmembrane</keyword>
<protein>
    <recommendedName>
        <fullName evidence="4">RNA polymerase sigma factor 70 region 4 type 2 domain-containing protein</fullName>
    </recommendedName>
</protein>
<feature type="region of interest" description="Disordered" evidence="1">
    <location>
        <begin position="119"/>
        <end position="151"/>
    </location>
</feature>